<dbReference type="EMBL" id="KV440971">
    <property type="protein sequence ID" value="OAD80590.1"/>
    <property type="molecule type" value="Genomic_DNA"/>
</dbReference>
<accession>A0A163EPA3</accession>
<protein>
    <submittedName>
        <fullName evidence="1">Uncharacterized protein</fullName>
    </submittedName>
</protein>
<dbReference type="RefSeq" id="XP_018298630.1">
    <property type="nucleotide sequence ID" value="XM_018440834.1"/>
</dbReference>
<gene>
    <name evidence="1" type="ORF">PHYBLDRAFT_61641</name>
</gene>
<reference evidence="2" key="1">
    <citation type="submission" date="2015-06" db="EMBL/GenBank/DDBJ databases">
        <title>Expansion of signal transduction pathways in fungi by whole-genome duplication.</title>
        <authorList>
            <consortium name="DOE Joint Genome Institute"/>
            <person name="Corrochano L.M."/>
            <person name="Kuo A."/>
            <person name="Marcet-Houben M."/>
            <person name="Polaino S."/>
            <person name="Salamov A."/>
            <person name="Villalobos J.M."/>
            <person name="Alvarez M.I."/>
            <person name="Avalos J."/>
            <person name="Benito E.P."/>
            <person name="Benoit I."/>
            <person name="Burger G."/>
            <person name="Camino L.P."/>
            <person name="Canovas D."/>
            <person name="Cerda-Olmedo E."/>
            <person name="Cheng J.-F."/>
            <person name="Dominguez A."/>
            <person name="Elias M."/>
            <person name="Eslava A.P."/>
            <person name="Glaser F."/>
            <person name="Grimwood J."/>
            <person name="Gutierrez G."/>
            <person name="Heitman J."/>
            <person name="Henrissat B."/>
            <person name="Iturriaga E.A."/>
            <person name="Lang B.F."/>
            <person name="Lavin J.L."/>
            <person name="Lee S."/>
            <person name="Li W."/>
            <person name="Lindquist E."/>
            <person name="Lopez-Garcia S."/>
            <person name="Luque E.M."/>
            <person name="Marcos A.T."/>
            <person name="Martin J."/>
            <person name="McCluskey K."/>
            <person name="Medina H.R."/>
            <person name="Miralles-Duran A."/>
            <person name="Miyazaki A."/>
            <person name="Munoz-Torres E."/>
            <person name="Oguiza J.A."/>
            <person name="Ohm R."/>
            <person name="Olmedo M."/>
            <person name="Orejas M."/>
            <person name="Ortiz-Castellanos L."/>
            <person name="Pisabarro A.G."/>
            <person name="Rodriguez-Romero J."/>
            <person name="Ruiz-Herrera J."/>
            <person name="Ruiz-Vazquez R."/>
            <person name="Sanz C."/>
            <person name="Schackwitz W."/>
            <person name="Schmutz J."/>
            <person name="Shahriari M."/>
            <person name="Shelest E."/>
            <person name="Silva-Franco F."/>
            <person name="Soanes D."/>
            <person name="Syed K."/>
            <person name="Tagua V.G."/>
            <person name="Talbot N.J."/>
            <person name="Thon M."/>
            <person name="De vries R.P."/>
            <person name="Wiebenga A."/>
            <person name="Yadav J.S."/>
            <person name="Braun E.L."/>
            <person name="Baker S."/>
            <person name="Garre V."/>
            <person name="Horwitz B."/>
            <person name="Torres-Martinez S."/>
            <person name="Idnurm A."/>
            <person name="Herrera-Estrella A."/>
            <person name="Gabaldon T."/>
            <person name="Grigoriev I.V."/>
        </authorList>
    </citation>
    <scope>NUCLEOTIDE SEQUENCE [LARGE SCALE GENOMIC DNA]</scope>
    <source>
        <strain evidence="2">NRRL 1555(-)</strain>
    </source>
</reference>
<keyword evidence="2" id="KW-1185">Reference proteome</keyword>
<dbReference type="GeneID" id="29001740"/>
<dbReference type="Proteomes" id="UP000077315">
    <property type="component" value="Unassembled WGS sequence"/>
</dbReference>
<dbReference type="AlphaFoldDB" id="A0A163EPA3"/>
<evidence type="ECO:0000313" key="2">
    <source>
        <dbReference type="Proteomes" id="UP000077315"/>
    </source>
</evidence>
<name>A0A163EPA3_PHYB8</name>
<organism evidence="1 2">
    <name type="scientific">Phycomyces blakesleeanus (strain ATCC 8743b / DSM 1359 / FGSC 10004 / NBRC 33097 / NRRL 1555)</name>
    <dbReference type="NCBI Taxonomy" id="763407"/>
    <lineage>
        <taxon>Eukaryota</taxon>
        <taxon>Fungi</taxon>
        <taxon>Fungi incertae sedis</taxon>
        <taxon>Mucoromycota</taxon>
        <taxon>Mucoromycotina</taxon>
        <taxon>Mucoromycetes</taxon>
        <taxon>Mucorales</taxon>
        <taxon>Phycomycetaceae</taxon>
        <taxon>Phycomyces</taxon>
    </lineage>
</organism>
<dbReference type="VEuPathDB" id="FungiDB:PHYBLDRAFT_61641"/>
<sequence length="113" mass="13078">MYISHYLHLIGRKVGLKLLTQSNAPKLLRRALICELCSDDISSYICLMHPTLCELSGYQSQTNKRVFVNFQDLVFLFNGEMLITIIEVATQKLQRFIKERKNRLMGVLNITES</sequence>
<evidence type="ECO:0000313" key="1">
    <source>
        <dbReference type="EMBL" id="OAD80590.1"/>
    </source>
</evidence>
<proteinExistence type="predicted"/>
<dbReference type="InParanoid" id="A0A163EPA3"/>